<organism evidence="7 8">
    <name type="scientific">Dictyobacter formicarum</name>
    <dbReference type="NCBI Taxonomy" id="2778368"/>
    <lineage>
        <taxon>Bacteria</taxon>
        <taxon>Bacillati</taxon>
        <taxon>Chloroflexota</taxon>
        <taxon>Ktedonobacteria</taxon>
        <taxon>Ktedonobacterales</taxon>
        <taxon>Dictyobacteraceae</taxon>
        <taxon>Dictyobacter</taxon>
    </lineage>
</organism>
<dbReference type="InterPro" id="IPR011009">
    <property type="entry name" value="Kinase-like_dom_sf"/>
</dbReference>
<sequence>MQELINTIISHYTIAQHIAKGGMSNIYLARDLHTNQEVALKLVSTSNQDYCQRFQCEAHAIASLHHEHILPALDYGEVDHWCYLVMPYVPNGTLRDLTQEGPLTLEETSKYLHQVSSALYHSHQHGIIHRDIKPSNILMRDRDYVYLADFGLVKNTRNVAESLTETGFLIGTAAYMAPELAEEDATHLSDIYSLGIILYQMLTGDVPFKGSTPVGTFMQHLSKQPPRPSQVNPNLPTELDNVVLRTLAKEPARRYQSALELAKAYQQALNAYAQRYADSEKTTKHVPVLLHKQPRRVIAAAAALVALASLSLGSSAHVLYGAHTNPDKPITNSVILTQATLGDSSTSVLTKAVHIGNHTGKPATPVPPAQPTNTATSNNTVVPVVDSNFKSKSTATSQDQGNRDHNRGHHSNGRKNNGNHDDNGSDHGKRQGNDKEQDNSKGRGNDEGQDNSKRHGWDNDKGPDNSNDRDNGEGQVYSNQA</sequence>
<keyword evidence="3" id="KW-0418">Kinase</keyword>
<dbReference type="SUPFAM" id="SSF56112">
    <property type="entry name" value="Protein kinase-like (PK-like)"/>
    <property type="match status" value="1"/>
</dbReference>
<keyword evidence="4" id="KW-0067">ATP-binding</keyword>
<feature type="domain" description="Protein kinase" evidence="6">
    <location>
        <begin position="12"/>
        <end position="269"/>
    </location>
</feature>
<evidence type="ECO:0000313" key="8">
    <source>
        <dbReference type="Proteomes" id="UP000635565"/>
    </source>
</evidence>
<keyword evidence="2" id="KW-0547">Nucleotide-binding</keyword>
<dbReference type="PANTHER" id="PTHR43289:SF34">
    <property type="entry name" value="SERINE_THREONINE-PROTEIN KINASE YBDM-RELATED"/>
    <property type="match status" value="1"/>
</dbReference>
<dbReference type="PROSITE" id="PS00108">
    <property type="entry name" value="PROTEIN_KINASE_ST"/>
    <property type="match status" value="1"/>
</dbReference>
<reference evidence="7 8" key="1">
    <citation type="journal article" date="2021" name="Int. J. Syst. Evol. Microbiol.">
        <title>Reticulibacter mediterranei gen. nov., sp. nov., within the new family Reticulibacteraceae fam. nov., and Ktedonospora formicarum gen. nov., sp. nov., Ktedonobacter robiniae sp. nov., Dictyobacter formicarum sp. nov. and Dictyobacter arantiisoli sp. nov., belonging to the class Ktedonobacteria.</title>
        <authorList>
            <person name="Yabe S."/>
            <person name="Zheng Y."/>
            <person name="Wang C.M."/>
            <person name="Sakai Y."/>
            <person name="Abe K."/>
            <person name="Yokota A."/>
            <person name="Donadio S."/>
            <person name="Cavaletti L."/>
            <person name="Monciardini P."/>
        </authorList>
    </citation>
    <scope>NUCLEOTIDE SEQUENCE [LARGE SCALE GENOMIC DNA]</scope>
    <source>
        <strain evidence="7 8">SOSP1-9</strain>
    </source>
</reference>
<evidence type="ECO:0000313" key="7">
    <source>
        <dbReference type="EMBL" id="GHO88119.1"/>
    </source>
</evidence>
<dbReference type="CDD" id="cd14014">
    <property type="entry name" value="STKc_PknB_like"/>
    <property type="match status" value="1"/>
</dbReference>
<evidence type="ECO:0000256" key="3">
    <source>
        <dbReference type="ARBA" id="ARBA00022777"/>
    </source>
</evidence>
<dbReference type="PANTHER" id="PTHR43289">
    <property type="entry name" value="MITOGEN-ACTIVATED PROTEIN KINASE KINASE KINASE 20-RELATED"/>
    <property type="match status" value="1"/>
</dbReference>
<feature type="compositionally biased region" description="Polar residues" evidence="5">
    <location>
        <begin position="371"/>
        <end position="381"/>
    </location>
</feature>
<evidence type="ECO:0000256" key="1">
    <source>
        <dbReference type="ARBA" id="ARBA00022679"/>
    </source>
</evidence>
<dbReference type="InterPro" id="IPR000719">
    <property type="entry name" value="Prot_kinase_dom"/>
</dbReference>
<dbReference type="RefSeq" id="WP_201365723.1">
    <property type="nucleotide sequence ID" value="NZ_BNJJ01000021.1"/>
</dbReference>
<comment type="caution">
    <text evidence="7">The sequence shown here is derived from an EMBL/GenBank/DDBJ whole genome shotgun (WGS) entry which is preliminary data.</text>
</comment>
<evidence type="ECO:0000256" key="2">
    <source>
        <dbReference type="ARBA" id="ARBA00022741"/>
    </source>
</evidence>
<evidence type="ECO:0000256" key="5">
    <source>
        <dbReference type="SAM" id="MobiDB-lite"/>
    </source>
</evidence>
<dbReference type="SMART" id="SM00220">
    <property type="entry name" value="S_TKc"/>
    <property type="match status" value="1"/>
</dbReference>
<dbReference type="EMBL" id="BNJJ01000021">
    <property type="protein sequence ID" value="GHO88119.1"/>
    <property type="molecule type" value="Genomic_DNA"/>
</dbReference>
<dbReference type="Proteomes" id="UP000635565">
    <property type="component" value="Unassembled WGS sequence"/>
</dbReference>
<dbReference type="Gene3D" id="1.10.510.10">
    <property type="entry name" value="Transferase(Phosphotransferase) domain 1"/>
    <property type="match status" value="1"/>
</dbReference>
<dbReference type="Gene3D" id="3.30.200.20">
    <property type="entry name" value="Phosphorylase Kinase, domain 1"/>
    <property type="match status" value="1"/>
</dbReference>
<gene>
    <name evidence="7" type="ORF">KSZ_61250</name>
</gene>
<keyword evidence="1" id="KW-0808">Transferase</keyword>
<accession>A0ABQ3VQZ5</accession>
<dbReference type="PROSITE" id="PS50011">
    <property type="entry name" value="PROTEIN_KINASE_DOM"/>
    <property type="match status" value="1"/>
</dbReference>
<feature type="region of interest" description="Disordered" evidence="5">
    <location>
        <begin position="356"/>
        <end position="481"/>
    </location>
</feature>
<keyword evidence="8" id="KW-1185">Reference proteome</keyword>
<name>A0ABQ3VQZ5_9CHLR</name>
<dbReference type="Pfam" id="PF00069">
    <property type="entry name" value="Pkinase"/>
    <property type="match status" value="1"/>
</dbReference>
<protein>
    <recommendedName>
        <fullName evidence="6">Protein kinase domain-containing protein</fullName>
    </recommendedName>
</protein>
<feature type="compositionally biased region" description="Polar residues" evidence="5">
    <location>
        <begin position="388"/>
        <end position="400"/>
    </location>
</feature>
<proteinExistence type="predicted"/>
<feature type="compositionally biased region" description="Basic and acidic residues" evidence="5">
    <location>
        <begin position="418"/>
        <end position="472"/>
    </location>
</feature>
<dbReference type="InterPro" id="IPR008271">
    <property type="entry name" value="Ser/Thr_kinase_AS"/>
</dbReference>
<evidence type="ECO:0000259" key="6">
    <source>
        <dbReference type="PROSITE" id="PS50011"/>
    </source>
</evidence>
<evidence type="ECO:0000256" key="4">
    <source>
        <dbReference type="ARBA" id="ARBA00022840"/>
    </source>
</evidence>